<evidence type="ECO:0000259" key="3">
    <source>
        <dbReference type="Pfam" id="PF01323"/>
    </source>
</evidence>
<dbReference type="SUPFAM" id="SSF52833">
    <property type="entry name" value="Thioredoxin-like"/>
    <property type="match status" value="1"/>
</dbReference>
<dbReference type="GO" id="GO:0004364">
    <property type="term" value="F:glutathione transferase activity"/>
    <property type="evidence" value="ECO:0007669"/>
    <property type="project" value="TreeGrafter"/>
</dbReference>
<evidence type="ECO:0000313" key="5">
    <source>
        <dbReference type="Proteomes" id="UP000252915"/>
    </source>
</evidence>
<dbReference type="PANTHER" id="PTHR42943:SF2">
    <property type="entry name" value="GLUTATHIONE S-TRANSFERASE KAPPA 1"/>
    <property type="match status" value="1"/>
</dbReference>
<dbReference type="Pfam" id="PF01323">
    <property type="entry name" value="DSBA"/>
    <property type="match status" value="1"/>
</dbReference>
<dbReference type="GO" id="GO:1901170">
    <property type="term" value="P:naphthalene catabolic process"/>
    <property type="evidence" value="ECO:0007669"/>
    <property type="project" value="InterPro"/>
</dbReference>
<accession>A0A368C4E9</accession>
<evidence type="ECO:0000256" key="1">
    <source>
        <dbReference type="PIRNR" id="PIRNR006386"/>
    </source>
</evidence>
<dbReference type="EC" id="5.99.1.4" evidence="1"/>
<dbReference type="PIRSF" id="PIRSF006386">
    <property type="entry name" value="HCCAis_GSTk"/>
    <property type="match status" value="1"/>
</dbReference>
<comment type="caution">
    <text evidence="4">The sequence shown here is derived from an EMBL/GenBank/DDBJ whole genome shotgun (WGS) entry which is preliminary data.</text>
</comment>
<dbReference type="CDD" id="cd03022">
    <property type="entry name" value="DsbA_HCCA_Iso"/>
    <property type="match status" value="1"/>
</dbReference>
<gene>
    <name evidence="4" type="ORF">DBW92_03365</name>
</gene>
<dbReference type="PANTHER" id="PTHR42943">
    <property type="entry name" value="GLUTATHIONE S-TRANSFERASE KAPPA"/>
    <property type="match status" value="1"/>
</dbReference>
<dbReference type="InterPro" id="IPR044087">
    <property type="entry name" value="NahD-like"/>
</dbReference>
<dbReference type="InterPro" id="IPR014440">
    <property type="entry name" value="HCCAis_GSTk"/>
</dbReference>
<keyword evidence="1 4" id="KW-0413">Isomerase</keyword>
<dbReference type="InterPro" id="IPR051924">
    <property type="entry name" value="GST_Kappa/NadH"/>
</dbReference>
<dbReference type="GO" id="GO:0018845">
    <property type="term" value="F:2-hydroxychromene-2-carboxylate isomerase activity"/>
    <property type="evidence" value="ECO:0007669"/>
    <property type="project" value="UniProtKB-UniRule"/>
</dbReference>
<dbReference type="Proteomes" id="UP000252915">
    <property type="component" value="Unassembled WGS sequence"/>
</dbReference>
<dbReference type="AlphaFoldDB" id="A0A368C4E9"/>
<dbReference type="InterPro" id="IPR036249">
    <property type="entry name" value="Thioredoxin-like_sf"/>
</dbReference>
<reference evidence="4 5" key="1">
    <citation type="journal article" date="2018" name="Microbiome">
        <title>Fine metagenomic profile of the Mediterranean stratified and mixed water columns revealed by assembly and recruitment.</title>
        <authorList>
            <person name="Haro-Moreno J.M."/>
            <person name="Lopez-Perez M."/>
            <person name="De La Torre J.R."/>
            <person name="Picazo A."/>
            <person name="Camacho A."/>
            <person name="Rodriguez-Valera F."/>
        </authorList>
    </citation>
    <scope>NUCLEOTIDE SEQUENCE [LARGE SCALE GENOMIC DNA]</scope>
    <source>
        <strain evidence="4">MED-G78</strain>
    </source>
</reference>
<protein>
    <recommendedName>
        <fullName evidence="1">2-hydroxychromene-2-carboxylate isomerase</fullName>
        <ecNumber evidence="1">5.99.1.4</ecNumber>
    </recommendedName>
</protein>
<name>A0A368C4E9_9GAMM</name>
<sequence>MMNAHYIEFFFDCSSPWTYLSFKAINQLANENNIEVVYKPILVGGIFNTINPSVYESRANPVPAKEKYYLDDIQNWANTRNIIINWPSIFPVNSVKAMRGCLYAQSKNIIYEYALSIFEAYWTHNKDISSDDVLEELCSDNGLDFLEFSKFINMQSTKDILIKNSEDLINQGGFGSPTFYYKNKMFFGNDRVELLSNLIKKELI</sequence>
<proteinExistence type="inferred from homology"/>
<dbReference type="EMBL" id="QOPI01000017">
    <property type="protein sequence ID" value="RCL44393.1"/>
    <property type="molecule type" value="Genomic_DNA"/>
</dbReference>
<evidence type="ECO:0000256" key="2">
    <source>
        <dbReference type="PIRSR" id="PIRSR006386-1"/>
    </source>
</evidence>
<organism evidence="4 5">
    <name type="scientific">SAR86 cluster bacterium</name>
    <dbReference type="NCBI Taxonomy" id="2030880"/>
    <lineage>
        <taxon>Bacteria</taxon>
        <taxon>Pseudomonadati</taxon>
        <taxon>Pseudomonadota</taxon>
        <taxon>Gammaproteobacteria</taxon>
        <taxon>SAR86 cluster</taxon>
    </lineage>
</organism>
<feature type="domain" description="DSBA-like thioredoxin" evidence="3">
    <location>
        <begin position="7"/>
        <end position="199"/>
    </location>
</feature>
<dbReference type="InterPro" id="IPR001853">
    <property type="entry name" value="DSBA-like_thioredoxin_dom"/>
</dbReference>
<comment type="catalytic activity">
    <reaction evidence="1">
        <text>2-hydroxychromene-2-carboxylate = (3E)-4-(2-hydroxyphenyl)-2-oxobut-3-enoate</text>
        <dbReference type="Rhea" id="RHEA:27401"/>
        <dbReference type="ChEBI" id="CHEBI:59350"/>
        <dbReference type="ChEBI" id="CHEBI:59353"/>
        <dbReference type="EC" id="5.99.1.4"/>
    </reaction>
</comment>
<dbReference type="GO" id="GO:0004602">
    <property type="term" value="F:glutathione peroxidase activity"/>
    <property type="evidence" value="ECO:0007669"/>
    <property type="project" value="TreeGrafter"/>
</dbReference>
<comment type="similarity">
    <text evidence="1">Belongs to the GST superfamily. NadH family.</text>
</comment>
<feature type="active site" description="Nucleophile" evidence="2">
    <location>
        <position position="15"/>
    </location>
</feature>
<dbReference type="GO" id="GO:0006749">
    <property type="term" value="P:glutathione metabolic process"/>
    <property type="evidence" value="ECO:0007669"/>
    <property type="project" value="TreeGrafter"/>
</dbReference>
<dbReference type="Gene3D" id="3.40.30.10">
    <property type="entry name" value="Glutaredoxin"/>
    <property type="match status" value="1"/>
</dbReference>
<evidence type="ECO:0000313" key="4">
    <source>
        <dbReference type="EMBL" id="RCL44393.1"/>
    </source>
</evidence>